<dbReference type="SUPFAM" id="SSF110997">
    <property type="entry name" value="Sporulation related repeat"/>
    <property type="match status" value="1"/>
</dbReference>
<dbReference type="GO" id="GO:0042834">
    <property type="term" value="F:peptidoglycan binding"/>
    <property type="evidence" value="ECO:0007669"/>
    <property type="project" value="InterPro"/>
</dbReference>
<dbReference type="Pfam" id="PF09992">
    <property type="entry name" value="NAGPA"/>
    <property type="match status" value="1"/>
</dbReference>
<dbReference type="Proteomes" id="UP000569951">
    <property type="component" value="Unassembled WGS sequence"/>
</dbReference>
<organism evidence="3 4">
    <name type="scientific">Deinobacterium chartae</name>
    <dbReference type="NCBI Taxonomy" id="521158"/>
    <lineage>
        <taxon>Bacteria</taxon>
        <taxon>Thermotogati</taxon>
        <taxon>Deinococcota</taxon>
        <taxon>Deinococci</taxon>
        <taxon>Deinococcales</taxon>
        <taxon>Deinococcaceae</taxon>
        <taxon>Deinobacterium</taxon>
    </lineage>
</organism>
<feature type="domain" description="SPOR" evidence="2">
    <location>
        <begin position="56"/>
        <end position="141"/>
    </location>
</feature>
<dbReference type="EMBL" id="JACHHG010000024">
    <property type="protein sequence ID" value="MBB6100186.1"/>
    <property type="molecule type" value="Genomic_DNA"/>
</dbReference>
<dbReference type="InterPro" id="IPR036680">
    <property type="entry name" value="SPOR-like_sf"/>
</dbReference>
<dbReference type="PROSITE" id="PS51724">
    <property type="entry name" value="SPOR"/>
    <property type="match status" value="1"/>
</dbReference>
<dbReference type="AlphaFoldDB" id="A0A841I585"/>
<dbReference type="Pfam" id="PF05036">
    <property type="entry name" value="SPOR"/>
    <property type="match status" value="1"/>
</dbReference>
<sequence length="520" mass="53933">MRRPLAVWMLMSLSLATAAPLPAAPLTLGKPTLPEHRTVSPLLPGVTLTTIRRGQMVSEPSWTVNVSAVSTRQDGEKLLNDLKAAGFEGRLDPMHTQGVIPGELGFMVRVGRFFARAQAEATLADLKAKNFGGGVQNLLEDGGTTEGPWHIQVLSIEPSAQATVRAALASDLVPGRETTSALARRLGAVAAVNGGFFVVNSSMGSEGDLAGISVINGELVSEAVNGRPALLIDRNRLSGRIVQGVTSSLTVTAGTAHREASGLNRKPGLIFNCGNAAASPTSKPAHDYVCGSDSEMIVFTRAFGEASDEGAGYEVSVDPHGTVTAVQGKRGMPVPNGGMTVQATGDSAKWLAEHARVGQKLSVSYRVRDGQGNELPLQAGLDMVNGGPTLLAAGQPVQNYAAEGWSPEALPGSAAAASAASRLNFFNGWVLRRNPRTAVGTMQDGTLLFVTVDGRNPTHSVGASIPEMAALMRDLGAVDAMNLDGGGSTAIYANGMLQGISSDASGERPDGDAIVIFSRP</sequence>
<accession>A0A841I585</accession>
<dbReference type="PANTHER" id="PTHR40446:SF2">
    <property type="entry name" value="N-ACETYLGLUCOSAMINE-1-PHOSPHODIESTER ALPHA-N-ACETYLGLUCOSAMINIDASE"/>
    <property type="match status" value="1"/>
</dbReference>
<dbReference type="Gene3D" id="3.30.70.1070">
    <property type="entry name" value="Sporulation related repeat"/>
    <property type="match status" value="1"/>
</dbReference>
<evidence type="ECO:0000313" key="3">
    <source>
        <dbReference type="EMBL" id="MBB6100186.1"/>
    </source>
</evidence>
<reference evidence="3 4" key="1">
    <citation type="submission" date="2020-08" db="EMBL/GenBank/DDBJ databases">
        <title>Genomic Encyclopedia of Type Strains, Phase IV (KMG-IV): sequencing the most valuable type-strain genomes for metagenomic binning, comparative biology and taxonomic classification.</title>
        <authorList>
            <person name="Goeker M."/>
        </authorList>
    </citation>
    <scope>NUCLEOTIDE SEQUENCE [LARGE SCALE GENOMIC DNA]</scope>
    <source>
        <strain evidence="3 4">DSM 21458</strain>
    </source>
</reference>
<feature type="signal peptide" evidence="1">
    <location>
        <begin position="1"/>
        <end position="23"/>
    </location>
</feature>
<evidence type="ECO:0000313" key="4">
    <source>
        <dbReference type="Proteomes" id="UP000569951"/>
    </source>
</evidence>
<dbReference type="PANTHER" id="PTHR40446">
    <property type="entry name" value="N-ACETYLGLUCOSAMINE-1-PHOSPHODIESTER ALPHA-N-ACETYLGLUCOSAMINIDASE"/>
    <property type="match status" value="1"/>
</dbReference>
<proteinExistence type="predicted"/>
<dbReference type="InterPro" id="IPR007730">
    <property type="entry name" value="SPOR-like_dom"/>
</dbReference>
<name>A0A841I585_9DEIO</name>
<dbReference type="RefSeq" id="WP_183988920.1">
    <property type="nucleotide sequence ID" value="NZ_JACHHG010000024.1"/>
</dbReference>
<evidence type="ECO:0000256" key="1">
    <source>
        <dbReference type="SAM" id="SignalP"/>
    </source>
</evidence>
<evidence type="ECO:0000259" key="2">
    <source>
        <dbReference type="PROSITE" id="PS51724"/>
    </source>
</evidence>
<dbReference type="InterPro" id="IPR018711">
    <property type="entry name" value="NAGPA"/>
</dbReference>
<keyword evidence="1" id="KW-0732">Signal</keyword>
<protein>
    <recommendedName>
        <fullName evidence="2">SPOR domain-containing protein</fullName>
    </recommendedName>
</protein>
<gene>
    <name evidence="3" type="ORF">HNR42_003656</name>
</gene>
<feature type="chain" id="PRO_5032289772" description="SPOR domain-containing protein" evidence="1">
    <location>
        <begin position="24"/>
        <end position="520"/>
    </location>
</feature>
<comment type="caution">
    <text evidence="3">The sequence shown here is derived from an EMBL/GenBank/DDBJ whole genome shotgun (WGS) entry which is preliminary data.</text>
</comment>
<keyword evidence="4" id="KW-1185">Reference proteome</keyword>